<accession>Q5GY42</accession>
<keyword evidence="5 7" id="KW-0106">Calcium</keyword>
<dbReference type="HOGENOM" id="CLU_012501_0_1_6"/>
<keyword evidence="11" id="KW-1185">Reference proteome</keyword>
<dbReference type="Pfam" id="PF09286">
    <property type="entry name" value="Pro-kuma_activ"/>
    <property type="match status" value="1"/>
</dbReference>
<dbReference type="EMBL" id="AE013598">
    <property type="protein sequence ID" value="AAW76379.1"/>
    <property type="molecule type" value="Genomic_DNA"/>
</dbReference>
<dbReference type="Proteomes" id="UP000006735">
    <property type="component" value="Chromosome"/>
</dbReference>
<dbReference type="MEROPS" id="S53.004"/>
<dbReference type="InterPro" id="IPR036852">
    <property type="entry name" value="Peptidase_S8/S53_dom_sf"/>
</dbReference>
<keyword evidence="1 7" id="KW-0645">Protease</keyword>
<evidence type="ECO:0000256" key="2">
    <source>
        <dbReference type="ARBA" id="ARBA00022723"/>
    </source>
</evidence>
<keyword evidence="6" id="KW-0865">Zymogen</keyword>
<dbReference type="SMART" id="SM00944">
    <property type="entry name" value="Pro-kuma_activ"/>
    <property type="match status" value="1"/>
</dbReference>
<feature type="binding site" evidence="7">
    <location>
        <position position="504"/>
    </location>
    <ligand>
        <name>Ca(2+)</name>
        <dbReference type="ChEBI" id="CHEBI:29108"/>
    </ligand>
</feature>
<dbReference type="AlphaFoldDB" id="Q5GY42"/>
<dbReference type="KEGG" id="xoo:XOO3125"/>
<evidence type="ECO:0000256" key="5">
    <source>
        <dbReference type="ARBA" id="ARBA00022837"/>
    </source>
</evidence>
<dbReference type="PROSITE" id="PS00138">
    <property type="entry name" value="SUBTILASE_SER"/>
    <property type="match status" value="1"/>
</dbReference>
<comment type="cofactor">
    <cofactor evidence="7">
        <name>Ca(2+)</name>
        <dbReference type="ChEBI" id="CHEBI:29108"/>
    </cofactor>
    <text evidence="7">Binds 1 Ca(2+) ion per subunit.</text>
</comment>
<protein>
    <submittedName>
        <fullName evidence="10">Peptidase</fullName>
    </submittedName>
</protein>
<dbReference type="Gene3D" id="3.40.50.200">
    <property type="entry name" value="Peptidase S8/S53 domain"/>
    <property type="match status" value="1"/>
</dbReference>
<feature type="binding site" evidence="7">
    <location>
        <position position="517"/>
    </location>
    <ligand>
        <name>Ca(2+)</name>
        <dbReference type="ChEBI" id="CHEBI:29108"/>
    </ligand>
</feature>
<evidence type="ECO:0000256" key="6">
    <source>
        <dbReference type="ARBA" id="ARBA00023145"/>
    </source>
</evidence>
<evidence type="ECO:0000256" key="3">
    <source>
        <dbReference type="ARBA" id="ARBA00022801"/>
    </source>
</evidence>
<dbReference type="GO" id="GO:0008240">
    <property type="term" value="F:tripeptidyl-peptidase activity"/>
    <property type="evidence" value="ECO:0007669"/>
    <property type="project" value="TreeGrafter"/>
</dbReference>
<dbReference type="GO" id="GO:0046872">
    <property type="term" value="F:metal ion binding"/>
    <property type="evidence" value="ECO:0007669"/>
    <property type="project" value="UniProtKB-UniRule"/>
</dbReference>
<reference evidence="10 11" key="1">
    <citation type="journal article" date="2005" name="Nucleic Acids Res.">
        <title>The genome sequence of Xanthomonas oryzae pathovar oryzae KACC10331, the bacterial blight pathogen of rice.</title>
        <authorList>
            <person name="Lee B.M."/>
            <person name="Park Y.J."/>
            <person name="Park D.S."/>
            <person name="Kang H.W."/>
            <person name="Kim J.G."/>
            <person name="Song E.S."/>
            <person name="Park I.C."/>
            <person name="Yoon U.H."/>
            <person name="Hahn J.H."/>
            <person name="Koo B.S."/>
            <person name="Lee G.B."/>
            <person name="Kim H."/>
            <person name="Park H.S."/>
            <person name="Yoon K.O."/>
            <person name="Kim J.H."/>
            <person name="Jung C.H."/>
            <person name="Koh N.H."/>
            <person name="Seo J.S."/>
            <person name="Go S.J."/>
        </authorList>
    </citation>
    <scope>NUCLEOTIDE SEQUENCE [LARGE SCALE GENOMIC DNA]</scope>
    <source>
        <strain evidence="11">KACC10331 / KXO85</strain>
    </source>
</reference>
<evidence type="ECO:0000259" key="9">
    <source>
        <dbReference type="PROSITE" id="PS51695"/>
    </source>
</evidence>
<evidence type="ECO:0000313" key="10">
    <source>
        <dbReference type="EMBL" id="AAW76379.1"/>
    </source>
</evidence>
<dbReference type="STRING" id="291331.XOO3125"/>
<evidence type="ECO:0000256" key="7">
    <source>
        <dbReference type="PROSITE-ProRule" id="PRU01032"/>
    </source>
</evidence>
<organism evidence="10 11">
    <name type="scientific">Xanthomonas oryzae pv. oryzae (strain KACC10331 / KXO85)</name>
    <dbReference type="NCBI Taxonomy" id="291331"/>
    <lineage>
        <taxon>Bacteria</taxon>
        <taxon>Pseudomonadati</taxon>
        <taxon>Pseudomonadota</taxon>
        <taxon>Gammaproteobacteria</taxon>
        <taxon>Lysobacterales</taxon>
        <taxon>Lysobacteraceae</taxon>
        <taxon>Xanthomonas</taxon>
    </lineage>
</organism>
<dbReference type="PANTHER" id="PTHR14218:SF15">
    <property type="entry name" value="TRIPEPTIDYL-PEPTIDASE 1"/>
    <property type="match status" value="1"/>
</dbReference>
<feature type="active site" description="Charge relay system" evidence="7">
    <location>
        <position position="274"/>
    </location>
</feature>
<dbReference type="SMR" id="Q5GY42"/>
<dbReference type="GO" id="GO:0004252">
    <property type="term" value="F:serine-type endopeptidase activity"/>
    <property type="evidence" value="ECO:0007669"/>
    <property type="project" value="UniProtKB-UniRule"/>
</dbReference>
<evidence type="ECO:0000256" key="4">
    <source>
        <dbReference type="ARBA" id="ARBA00022825"/>
    </source>
</evidence>
<dbReference type="SUPFAM" id="SSF52743">
    <property type="entry name" value="Subtilisin-like"/>
    <property type="match status" value="1"/>
</dbReference>
<name>Q5GY42_XANOR</name>
<dbReference type="InterPro" id="IPR000209">
    <property type="entry name" value="Peptidase_S8/S53_dom"/>
</dbReference>
<dbReference type="CDD" id="cd04056">
    <property type="entry name" value="Peptidases_S53"/>
    <property type="match status" value="1"/>
</dbReference>
<keyword evidence="4 7" id="KW-0720">Serine protease</keyword>
<evidence type="ECO:0000256" key="1">
    <source>
        <dbReference type="ARBA" id="ARBA00022670"/>
    </source>
</evidence>
<feature type="active site" description="Charge relay system" evidence="7">
    <location>
        <position position="466"/>
    </location>
</feature>
<feature type="domain" description="Peptidase S53" evidence="9">
    <location>
        <begin position="202"/>
        <end position="539"/>
    </location>
</feature>
<proteinExistence type="predicted"/>
<feature type="binding site" evidence="7">
    <location>
        <position position="519"/>
    </location>
    <ligand>
        <name>Ca(2+)</name>
        <dbReference type="ChEBI" id="CHEBI:29108"/>
    </ligand>
</feature>
<evidence type="ECO:0000313" key="11">
    <source>
        <dbReference type="Proteomes" id="UP000006735"/>
    </source>
</evidence>
<evidence type="ECO:0000256" key="8">
    <source>
        <dbReference type="SAM" id="MobiDB-lite"/>
    </source>
</evidence>
<gene>
    <name evidence="10" type="ordered locus">XOO3125</name>
</gene>
<feature type="active site" description="Charge relay system" evidence="7">
    <location>
        <position position="278"/>
    </location>
</feature>
<dbReference type="Pfam" id="PF00082">
    <property type="entry name" value="Peptidase_S8"/>
    <property type="match status" value="1"/>
</dbReference>
<dbReference type="CDD" id="cd11377">
    <property type="entry name" value="Pro-peptidase_S53"/>
    <property type="match status" value="1"/>
</dbReference>
<feature type="binding site" evidence="7">
    <location>
        <position position="503"/>
    </location>
    <ligand>
        <name>Ca(2+)</name>
        <dbReference type="ChEBI" id="CHEBI:29108"/>
    </ligand>
</feature>
<dbReference type="InterPro" id="IPR030400">
    <property type="entry name" value="Sedolisin_dom"/>
</dbReference>
<keyword evidence="3 7" id="KW-0378">Hydrolase</keyword>
<dbReference type="InterPro" id="IPR023828">
    <property type="entry name" value="Peptidase_S8_Ser-AS"/>
</dbReference>
<dbReference type="InterPro" id="IPR050819">
    <property type="entry name" value="Tripeptidyl-peptidase_I"/>
</dbReference>
<dbReference type="SUPFAM" id="SSF54897">
    <property type="entry name" value="Protease propeptides/inhibitors"/>
    <property type="match status" value="1"/>
</dbReference>
<sequence length="539" mass="56640">MHQPTSAHSPKWKSPRMHTVLAGSERHTVPSILEAGKPPQDERLRVLLAVRMPALNAAADALLQLQPNTLPVALTRAAFSERFAASAADLQAVADFAASYGLAVEHSHADSGNVILEGTVQQCEAAFHVCLREYVHGTSRYRGRTGPVSIPQALTGIVTAVLGLDARPQAQTLPSVPDASASLPTATPPPTPASPEDGPIMQYTPPQLAQLYGFPEHDGHGQCIGIIVLGGGYAREQMAAYFAQLRIPMPTLVDVLLPGATNTVSHGTANADVEAQMDIQIAGALVPGAKLVVYFAPNTDNGFLEAINAAIHDTEHAPGIIVISWGFTESQWTPQSRQAYDCAFQAAALMGITVCIAAGDDGAGDGQPGLNVCFPASSPFVLACGGTRLQVTADSANEQAWANGGGGESRFFARPAWQKDLRLTDAQQQSRQLRMRGVPDVAANADAQTGYYLSINGQPAVMGGTSAAAPLWAALLARIYGANRMQPHFVLPRLYGQPGAFRDIVAGDNAGFRACTGWDANTGLGAPDGARLAEVLRPS</sequence>
<feature type="region of interest" description="Disordered" evidence="8">
    <location>
        <begin position="173"/>
        <end position="198"/>
    </location>
</feature>
<dbReference type="PANTHER" id="PTHR14218">
    <property type="entry name" value="PROTEASE S8 TRIPEPTIDYL PEPTIDASE I CLN2"/>
    <property type="match status" value="1"/>
</dbReference>
<keyword evidence="2 7" id="KW-0479">Metal-binding</keyword>
<dbReference type="PROSITE" id="PS51695">
    <property type="entry name" value="SEDOLISIN"/>
    <property type="match status" value="1"/>
</dbReference>
<dbReference type="InterPro" id="IPR015366">
    <property type="entry name" value="S53_propep"/>
</dbReference>
<dbReference type="GO" id="GO:0006508">
    <property type="term" value="P:proteolysis"/>
    <property type="evidence" value="ECO:0007669"/>
    <property type="project" value="UniProtKB-KW"/>
</dbReference>